<gene>
    <name evidence="3" type="ORF">G6F64_003948</name>
</gene>
<protein>
    <recommendedName>
        <fullName evidence="2">ORC6 second cyclin-like domain-containing protein</fullName>
    </recommendedName>
</protein>
<dbReference type="Pfam" id="PF21913">
    <property type="entry name" value="ORC6_2nd"/>
    <property type="match status" value="1"/>
</dbReference>
<keyword evidence="4" id="KW-1185">Reference proteome</keyword>
<evidence type="ECO:0000256" key="1">
    <source>
        <dbReference type="SAM" id="MobiDB-lite"/>
    </source>
</evidence>
<feature type="domain" description="ORC6 second cyclin-like" evidence="2">
    <location>
        <begin position="97"/>
        <end position="184"/>
    </location>
</feature>
<sequence>MSSTLKNCLQRLHLNEDKKLESEAQEIIGRFYPLPPKLFNKGPNCKPVIAIHLAYESLQMYDWNVKLAAELAGCSLKAYESVLSTVRKQLNIYPSVKLSTLAVALGSTTMQTYANTLWDDFIKRYKDTLTGAKKSNIDDELKLSCWKGAVMFCCAKAFGDKLNKDKLHQLCSCSLTELNKCIKIVNDVCSKQLAKFKEQKSTTSKKKRLIEEADEETNKSRKRANTAPVSGIVSMIDHRDYKSTRRYKDYTAWHTRMVDQLKLQISNQQ</sequence>
<dbReference type="EMBL" id="JAANQT010000410">
    <property type="protein sequence ID" value="KAG1311240.1"/>
    <property type="molecule type" value="Genomic_DNA"/>
</dbReference>
<reference evidence="3" key="1">
    <citation type="journal article" date="2020" name="Microb. Genom.">
        <title>Genetic diversity of clinical and environmental Mucorales isolates obtained from an investigation of mucormycosis cases among solid organ transplant recipients.</title>
        <authorList>
            <person name="Nguyen M.H."/>
            <person name="Kaul D."/>
            <person name="Muto C."/>
            <person name="Cheng S.J."/>
            <person name="Richter R.A."/>
            <person name="Bruno V.M."/>
            <person name="Liu G."/>
            <person name="Beyhan S."/>
            <person name="Sundermann A.J."/>
            <person name="Mounaud S."/>
            <person name="Pasculle A.W."/>
            <person name="Nierman W.C."/>
            <person name="Driscoll E."/>
            <person name="Cumbie R."/>
            <person name="Clancy C.J."/>
            <person name="Dupont C.L."/>
        </authorList>
    </citation>
    <scope>NUCLEOTIDE SEQUENCE</scope>
    <source>
        <strain evidence="3">GL11</strain>
    </source>
</reference>
<feature type="region of interest" description="Disordered" evidence="1">
    <location>
        <begin position="207"/>
        <end position="229"/>
    </location>
</feature>
<dbReference type="PANTHER" id="PTHR13394">
    <property type="entry name" value="ORIGIN RECOGNITION COMPLEX SUBUNIT 6"/>
    <property type="match status" value="1"/>
</dbReference>
<dbReference type="GO" id="GO:0005664">
    <property type="term" value="C:nuclear origin of replication recognition complex"/>
    <property type="evidence" value="ECO:0007669"/>
    <property type="project" value="InterPro"/>
</dbReference>
<name>A0A9P6XDQ0_RHIOR</name>
<dbReference type="Gene3D" id="1.10.472.10">
    <property type="entry name" value="Cyclin-like"/>
    <property type="match status" value="1"/>
</dbReference>
<dbReference type="OrthoDB" id="5552484at2759"/>
<dbReference type="AlphaFoldDB" id="A0A9P6XDQ0"/>
<evidence type="ECO:0000313" key="4">
    <source>
        <dbReference type="Proteomes" id="UP000716291"/>
    </source>
</evidence>
<dbReference type="Proteomes" id="UP000716291">
    <property type="component" value="Unassembled WGS sequence"/>
</dbReference>
<comment type="caution">
    <text evidence="3">The sequence shown here is derived from an EMBL/GenBank/DDBJ whole genome shotgun (WGS) entry which is preliminary data.</text>
</comment>
<organism evidence="3 4">
    <name type="scientific">Rhizopus oryzae</name>
    <name type="common">Mucormycosis agent</name>
    <name type="synonym">Rhizopus arrhizus var. delemar</name>
    <dbReference type="NCBI Taxonomy" id="64495"/>
    <lineage>
        <taxon>Eukaryota</taxon>
        <taxon>Fungi</taxon>
        <taxon>Fungi incertae sedis</taxon>
        <taxon>Mucoromycota</taxon>
        <taxon>Mucoromycotina</taxon>
        <taxon>Mucoromycetes</taxon>
        <taxon>Mucorales</taxon>
        <taxon>Mucorineae</taxon>
        <taxon>Rhizopodaceae</taxon>
        <taxon>Rhizopus</taxon>
    </lineage>
</organism>
<dbReference type="PANTHER" id="PTHR13394:SF0">
    <property type="entry name" value="ORIGIN RECOGNITION COMPLEX SUBUNIT 6"/>
    <property type="match status" value="1"/>
</dbReference>
<dbReference type="GO" id="GO:0006270">
    <property type="term" value="P:DNA replication initiation"/>
    <property type="evidence" value="ECO:0007669"/>
    <property type="project" value="TreeGrafter"/>
</dbReference>
<dbReference type="InterPro" id="IPR020529">
    <property type="entry name" value="ORC6_met/pln"/>
</dbReference>
<accession>A0A9P6XDQ0</accession>
<proteinExistence type="predicted"/>
<dbReference type="InterPro" id="IPR054113">
    <property type="entry name" value="ORC6_cyclin-like_2nd"/>
</dbReference>
<evidence type="ECO:0000313" key="3">
    <source>
        <dbReference type="EMBL" id="KAG1311240.1"/>
    </source>
</evidence>
<evidence type="ECO:0000259" key="2">
    <source>
        <dbReference type="Pfam" id="PF21913"/>
    </source>
</evidence>